<dbReference type="InterPro" id="IPR001054">
    <property type="entry name" value="A/G_cyclase"/>
</dbReference>
<name>A0A2S8SRU9_9BACT</name>
<evidence type="ECO:0000313" key="5">
    <source>
        <dbReference type="Proteomes" id="UP000237684"/>
    </source>
</evidence>
<feature type="region of interest" description="Disordered" evidence="1">
    <location>
        <begin position="799"/>
        <end position="840"/>
    </location>
</feature>
<dbReference type="RefSeq" id="WP_123580644.1">
    <property type="nucleotide sequence ID" value="NZ_NIGF01000011.1"/>
</dbReference>
<evidence type="ECO:0000313" key="4">
    <source>
        <dbReference type="EMBL" id="PQV63534.1"/>
    </source>
</evidence>
<dbReference type="SUPFAM" id="SSF55073">
    <property type="entry name" value="Nucleotide cyclase"/>
    <property type="match status" value="1"/>
</dbReference>
<feature type="transmembrane region" description="Helical" evidence="2">
    <location>
        <begin position="447"/>
        <end position="471"/>
    </location>
</feature>
<dbReference type="InParanoid" id="A0A2S8SRU9"/>
<dbReference type="InterPro" id="IPR050697">
    <property type="entry name" value="Adenylyl/Guanylyl_Cyclase_3/4"/>
</dbReference>
<dbReference type="Pfam" id="PF00211">
    <property type="entry name" value="Guanylate_cyc"/>
    <property type="match status" value="1"/>
</dbReference>
<dbReference type="InterPro" id="IPR029787">
    <property type="entry name" value="Nucleotide_cyclase"/>
</dbReference>
<dbReference type="Gene3D" id="3.30.70.1230">
    <property type="entry name" value="Nucleotide cyclase"/>
    <property type="match status" value="1"/>
</dbReference>
<dbReference type="PANTHER" id="PTHR43081">
    <property type="entry name" value="ADENYLATE CYCLASE, TERMINAL-DIFFERENTIATION SPECIFIC-RELATED"/>
    <property type="match status" value="1"/>
</dbReference>
<dbReference type="PROSITE" id="PS50125">
    <property type="entry name" value="GUANYLATE_CYCLASE_2"/>
    <property type="match status" value="1"/>
</dbReference>
<keyword evidence="5" id="KW-1185">Reference proteome</keyword>
<dbReference type="PANTHER" id="PTHR43081:SF1">
    <property type="entry name" value="ADENYLATE CYCLASE, TERMINAL-DIFFERENTIATION SPECIFIC"/>
    <property type="match status" value="1"/>
</dbReference>
<dbReference type="SMART" id="SM01080">
    <property type="entry name" value="CHASE2"/>
    <property type="match status" value="1"/>
</dbReference>
<comment type="caution">
    <text evidence="4">The sequence shown here is derived from an EMBL/GenBank/DDBJ whole genome shotgun (WGS) entry which is preliminary data.</text>
</comment>
<feature type="domain" description="Guanylate cyclase" evidence="3">
    <location>
        <begin position="587"/>
        <end position="715"/>
    </location>
</feature>
<dbReference type="Proteomes" id="UP000237684">
    <property type="component" value="Unassembled WGS sequence"/>
</dbReference>
<keyword evidence="2" id="KW-0472">Membrane</keyword>
<keyword evidence="2" id="KW-1133">Transmembrane helix</keyword>
<evidence type="ECO:0000259" key="3">
    <source>
        <dbReference type="PROSITE" id="PS50125"/>
    </source>
</evidence>
<dbReference type="AlphaFoldDB" id="A0A2S8SRU9"/>
<dbReference type="OrthoDB" id="1522078at2"/>
<dbReference type="Pfam" id="PF05226">
    <property type="entry name" value="CHASE2"/>
    <property type="match status" value="1"/>
</dbReference>
<feature type="transmembrane region" description="Helical" evidence="2">
    <location>
        <begin position="492"/>
        <end position="515"/>
    </location>
</feature>
<sequence>MASNKTQVGPLGFNELSARPENDFSRLVVPEVARQFKRGQSGAKRPNLMNRILSSCLRAARSKSLWGETSVRSLAAVALICGLSCALMVPQILNFATRDQIERQVCNGLPLWSALERGEYTLLDRRFADRGARKPRSLDSIVIVGIDEASQKMLKQWPFKRGLHAQLIEKLHTAGARVIGLDIGFDAYDPDSERDPRTGQMKFSRDHLALESALKKAGNVVLVSHIDTQFKKSADSATQSNRFAVGTPIDEFDALTPDVAISYVPRDLDGSVRRYPFSYLTPPETEPLGSFAPLCVAVFQNLIHGEDLTRYQSRLRAGKWFDAHGLARNLPLSHGVFPGESKPADRMQTWLTPLLFWGPPGTFATYSYSDVLKVWNEPELKKRFQDRIVFVGATDQLLKDTFSVPAFNGESGDQITPEMPGVEIHATMAAMLLDGAYLKTQTTNSTLWTLLALTLSASVWTTLVCRWTSLAARRAQAWWASRKLPGRVHSPLWIGLCALLGPLPIVAFWLGASWAFSHFNLWIVVIYPALGAALASVATLLLLFGAESSDRRKVLTQMSRLVAPDVMDEILAHPEEDYPRPRRVHATVLFTDLEGFTSYSEAREPEEVVTALNEYFKRMQPIVHAYGGSVDKYIGDSVMAFFGAPVPRPDHAAQALRCAIAMQDECARFRQETGVPFWMRVGVHTGDLIVGGVGSDEQNNYTAIGDTVNLASRLEASNKSFGSRIICSAQTHSRAPDVARVERSQTPIRGKSGDIEILIVRGPLDEPPRDALWGHGDLEIDWKTHLQIDRRIEPDRRLDVDRRRPADRRSGEKRGSARDRRSAAKTENETENALQKSIGE</sequence>
<dbReference type="EMBL" id="NIGF01000011">
    <property type="protein sequence ID" value="PQV63534.1"/>
    <property type="molecule type" value="Genomic_DNA"/>
</dbReference>
<gene>
    <name evidence="4" type="ORF">B1R32_11195</name>
</gene>
<dbReference type="SMART" id="SM00044">
    <property type="entry name" value="CYCc"/>
    <property type="match status" value="1"/>
</dbReference>
<feature type="compositionally biased region" description="Polar residues" evidence="1">
    <location>
        <begin position="831"/>
        <end position="840"/>
    </location>
</feature>
<keyword evidence="2" id="KW-0812">Transmembrane</keyword>
<reference evidence="4 5" key="1">
    <citation type="journal article" date="2018" name="Syst. Appl. Microbiol.">
        <title>Abditibacterium utsteinense sp. nov., the first cultivated member of candidate phylum FBP, isolated from ice-free Antarctic soil samples.</title>
        <authorList>
            <person name="Tahon G."/>
            <person name="Tytgat B."/>
            <person name="Lebbe L."/>
            <person name="Carlier A."/>
            <person name="Willems A."/>
        </authorList>
    </citation>
    <scope>NUCLEOTIDE SEQUENCE [LARGE SCALE GENOMIC DNA]</scope>
    <source>
        <strain evidence="4 5">LMG 29911</strain>
    </source>
</reference>
<feature type="compositionally biased region" description="Basic and acidic residues" evidence="1">
    <location>
        <begin position="799"/>
        <end position="828"/>
    </location>
</feature>
<dbReference type="GO" id="GO:0035556">
    <property type="term" value="P:intracellular signal transduction"/>
    <property type="evidence" value="ECO:0007669"/>
    <property type="project" value="InterPro"/>
</dbReference>
<protein>
    <submittedName>
        <fullName evidence="4">Adenylate cyclase, class 3</fullName>
    </submittedName>
</protein>
<dbReference type="GO" id="GO:0004016">
    <property type="term" value="F:adenylate cyclase activity"/>
    <property type="evidence" value="ECO:0007669"/>
    <property type="project" value="UniProtKB-ARBA"/>
</dbReference>
<evidence type="ECO:0000256" key="1">
    <source>
        <dbReference type="SAM" id="MobiDB-lite"/>
    </source>
</evidence>
<proteinExistence type="predicted"/>
<accession>A0A2S8SRU9</accession>
<feature type="transmembrane region" description="Helical" evidence="2">
    <location>
        <begin position="521"/>
        <end position="544"/>
    </location>
</feature>
<dbReference type="InterPro" id="IPR007890">
    <property type="entry name" value="CHASE2"/>
</dbReference>
<dbReference type="GO" id="GO:0006171">
    <property type="term" value="P:cAMP biosynthetic process"/>
    <property type="evidence" value="ECO:0007669"/>
    <property type="project" value="TreeGrafter"/>
</dbReference>
<evidence type="ECO:0000256" key="2">
    <source>
        <dbReference type="SAM" id="Phobius"/>
    </source>
</evidence>
<organism evidence="4 5">
    <name type="scientific">Abditibacterium utsteinense</name>
    <dbReference type="NCBI Taxonomy" id="1960156"/>
    <lineage>
        <taxon>Bacteria</taxon>
        <taxon>Pseudomonadati</taxon>
        <taxon>Abditibacteriota</taxon>
        <taxon>Abditibacteriia</taxon>
        <taxon>Abditibacteriales</taxon>
        <taxon>Abditibacteriaceae</taxon>
        <taxon>Abditibacterium</taxon>
    </lineage>
</organism>
<dbReference type="CDD" id="cd07302">
    <property type="entry name" value="CHD"/>
    <property type="match status" value="1"/>
</dbReference>